<dbReference type="Gene3D" id="1.20.120.620">
    <property type="entry name" value="Backbone structure of the membrane domain of e. Coli histidine kinase receptor kdpd"/>
    <property type="match status" value="1"/>
</dbReference>
<evidence type="ECO:0000313" key="16">
    <source>
        <dbReference type="EMBL" id="PSC02792.1"/>
    </source>
</evidence>
<dbReference type="GO" id="GO:0005886">
    <property type="term" value="C:plasma membrane"/>
    <property type="evidence" value="ECO:0007669"/>
    <property type="project" value="TreeGrafter"/>
</dbReference>
<evidence type="ECO:0000256" key="10">
    <source>
        <dbReference type="ARBA" id="ARBA00022989"/>
    </source>
</evidence>
<proteinExistence type="predicted"/>
<dbReference type="InterPro" id="IPR052023">
    <property type="entry name" value="Histidine_kinase_KdpD"/>
</dbReference>
<dbReference type="PRINTS" id="PR00344">
    <property type="entry name" value="BCTRLSENSOR"/>
</dbReference>
<keyword evidence="8" id="KW-0418">Kinase</keyword>
<sequence>MRGPSGPPQEEPRTRGARMAQASRDEDISAGGYGVAVLGTVLALGLALLAQPFVGLENVDLIFLVAVIAVAARAGTGPAVLASVASLLAYNFFFLPPLYTLVIADPKHVTALVLFLVAALITGNLAGLVRARSLQARRRAETTEKLYAFSNRLARLMTRGEVAQAAADTAAALTAGAGSVLLPDAAGVLRTEEPSVAHRAFEPFELGTLRTAWSGPGAAAGGVMRLGDCWFAPMLTPAGFQGALGVAPARPVSALAPSEERMLRALADQAAVALERIRVTEERDSAQLAAESERLRSALLNSLSHDLKTPLAAIMGAVTALRDYGPLYDAAGRDALVETIQDETERMSRFVTNLLDMARLEAGALAPRREPTDVGEIVGAALRRTASLTRDHEVEVAFEPGVPLLALDPVLLEQCLVNLLDNAAKFSPAGSLIRVETRRAGDTVAIFVRDQGPGVPPEDRERVFDLFHQVRREDHQPAGSGVGLSISRGFVGAMGGTIRVEDNPEGRGAAFVIAFPISLTTREPEAAE</sequence>
<dbReference type="GO" id="GO:0005524">
    <property type="term" value="F:ATP binding"/>
    <property type="evidence" value="ECO:0007669"/>
    <property type="project" value="UniProtKB-KW"/>
</dbReference>
<dbReference type="SMART" id="SM00388">
    <property type="entry name" value="HisKA"/>
    <property type="match status" value="1"/>
</dbReference>
<evidence type="ECO:0000259" key="15">
    <source>
        <dbReference type="PROSITE" id="PS50109"/>
    </source>
</evidence>
<evidence type="ECO:0000256" key="3">
    <source>
        <dbReference type="ARBA" id="ARBA00012438"/>
    </source>
</evidence>
<dbReference type="InterPro" id="IPR003661">
    <property type="entry name" value="HisK_dim/P_dom"/>
</dbReference>
<evidence type="ECO:0000256" key="5">
    <source>
        <dbReference type="ARBA" id="ARBA00022679"/>
    </source>
</evidence>
<dbReference type="PANTHER" id="PTHR45569">
    <property type="entry name" value="SENSOR PROTEIN KDPD"/>
    <property type="match status" value="1"/>
</dbReference>
<evidence type="ECO:0000256" key="7">
    <source>
        <dbReference type="ARBA" id="ARBA00022741"/>
    </source>
</evidence>
<comment type="caution">
    <text evidence="16">The sequence shown here is derived from an EMBL/GenBank/DDBJ whole genome shotgun (WGS) entry which is preliminary data.</text>
</comment>
<feature type="domain" description="Histidine kinase" evidence="15">
    <location>
        <begin position="302"/>
        <end position="519"/>
    </location>
</feature>
<dbReference type="InterPro" id="IPR025201">
    <property type="entry name" value="KdpD_TM"/>
</dbReference>
<dbReference type="Gene3D" id="3.30.565.10">
    <property type="entry name" value="Histidine kinase-like ATPase, C-terminal domain"/>
    <property type="match status" value="1"/>
</dbReference>
<dbReference type="SUPFAM" id="SSF55874">
    <property type="entry name" value="ATPase domain of HSP90 chaperone/DNA topoisomerase II/histidine kinase"/>
    <property type="match status" value="1"/>
</dbReference>
<evidence type="ECO:0000256" key="9">
    <source>
        <dbReference type="ARBA" id="ARBA00022840"/>
    </source>
</evidence>
<keyword evidence="11" id="KW-0902">Two-component regulatory system</keyword>
<gene>
    <name evidence="16" type="ORF">SLNSH_22380</name>
</gene>
<dbReference type="CDD" id="cd00082">
    <property type="entry name" value="HisKA"/>
    <property type="match status" value="1"/>
</dbReference>
<dbReference type="GO" id="GO:0000155">
    <property type="term" value="F:phosphorelay sensor kinase activity"/>
    <property type="evidence" value="ECO:0007669"/>
    <property type="project" value="InterPro"/>
</dbReference>
<dbReference type="Pfam" id="PF00512">
    <property type="entry name" value="HisKA"/>
    <property type="match status" value="1"/>
</dbReference>
<dbReference type="EMBL" id="PVZS01000038">
    <property type="protein sequence ID" value="PSC02792.1"/>
    <property type="molecule type" value="Genomic_DNA"/>
</dbReference>
<feature type="transmembrane region" description="Helical" evidence="14">
    <location>
        <begin position="61"/>
        <end position="89"/>
    </location>
</feature>
<dbReference type="SMART" id="SM00387">
    <property type="entry name" value="HATPase_c"/>
    <property type="match status" value="1"/>
</dbReference>
<dbReference type="AlphaFoldDB" id="A0A2T1HMC8"/>
<dbReference type="InterPro" id="IPR005467">
    <property type="entry name" value="His_kinase_dom"/>
</dbReference>
<keyword evidence="17" id="KW-1185">Reference proteome</keyword>
<feature type="transmembrane region" description="Helical" evidence="14">
    <location>
        <begin position="28"/>
        <end position="49"/>
    </location>
</feature>
<evidence type="ECO:0000256" key="1">
    <source>
        <dbReference type="ARBA" id="ARBA00000085"/>
    </source>
</evidence>
<organism evidence="16 17">
    <name type="scientific">Alsobacter soli</name>
    <dbReference type="NCBI Taxonomy" id="2109933"/>
    <lineage>
        <taxon>Bacteria</taxon>
        <taxon>Pseudomonadati</taxon>
        <taxon>Pseudomonadota</taxon>
        <taxon>Alphaproteobacteria</taxon>
        <taxon>Hyphomicrobiales</taxon>
        <taxon>Alsobacteraceae</taxon>
        <taxon>Alsobacter</taxon>
    </lineage>
</organism>
<dbReference type="PROSITE" id="PS50109">
    <property type="entry name" value="HIS_KIN"/>
    <property type="match status" value="1"/>
</dbReference>
<evidence type="ECO:0000313" key="17">
    <source>
        <dbReference type="Proteomes" id="UP000239772"/>
    </source>
</evidence>
<evidence type="ECO:0000256" key="4">
    <source>
        <dbReference type="ARBA" id="ARBA00022553"/>
    </source>
</evidence>
<dbReference type="SUPFAM" id="SSF47384">
    <property type="entry name" value="Homodimeric domain of signal transducing histidine kinase"/>
    <property type="match status" value="1"/>
</dbReference>
<dbReference type="InterPro" id="IPR029016">
    <property type="entry name" value="GAF-like_dom_sf"/>
</dbReference>
<evidence type="ECO:0000256" key="6">
    <source>
        <dbReference type="ARBA" id="ARBA00022692"/>
    </source>
</evidence>
<accession>A0A2T1HMC8</accession>
<feature type="transmembrane region" description="Helical" evidence="14">
    <location>
        <begin position="109"/>
        <end position="129"/>
    </location>
</feature>
<keyword evidence="5" id="KW-0808">Transferase</keyword>
<keyword evidence="6 14" id="KW-0812">Transmembrane</keyword>
<keyword evidence="12 14" id="KW-0472">Membrane</keyword>
<keyword evidence="9" id="KW-0067">ATP-binding</keyword>
<dbReference type="Pfam" id="PF13493">
    <property type="entry name" value="DUF4118"/>
    <property type="match status" value="1"/>
</dbReference>
<dbReference type="InterPro" id="IPR038318">
    <property type="entry name" value="KdpD_sf"/>
</dbReference>
<dbReference type="Proteomes" id="UP000239772">
    <property type="component" value="Unassembled WGS sequence"/>
</dbReference>
<evidence type="ECO:0000256" key="2">
    <source>
        <dbReference type="ARBA" id="ARBA00004141"/>
    </source>
</evidence>
<evidence type="ECO:0000256" key="14">
    <source>
        <dbReference type="SAM" id="Phobius"/>
    </source>
</evidence>
<dbReference type="InterPro" id="IPR004358">
    <property type="entry name" value="Sig_transdc_His_kin-like_C"/>
</dbReference>
<comment type="subcellular location">
    <subcellularLocation>
        <location evidence="2">Membrane</location>
        <topology evidence="2">Multi-pass membrane protein</topology>
    </subcellularLocation>
</comment>
<evidence type="ECO:0000256" key="8">
    <source>
        <dbReference type="ARBA" id="ARBA00022777"/>
    </source>
</evidence>
<keyword evidence="7" id="KW-0547">Nucleotide-binding</keyword>
<feature type="region of interest" description="Disordered" evidence="13">
    <location>
        <begin position="1"/>
        <end position="21"/>
    </location>
</feature>
<dbReference type="InterPro" id="IPR003594">
    <property type="entry name" value="HATPase_dom"/>
</dbReference>
<dbReference type="InterPro" id="IPR036890">
    <property type="entry name" value="HATPase_C_sf"/>
</dbReference>
<dbReference type="Pfam" id="PF02518">
    <property type="entry name" value="HATPase_c"/>
    <property type="match status" value="1"/>
</dbReference>
<name>A0A2T1HMC8_9HYPH</name>
<keyword evidence="4" id="KW-0597">Phosphoprotein</keyword>
<comment type="catalytic activity">
    <reaction evidence="1">
        <text>ATP + protein L-histidine = ADP + protein N-phospho-L-histidine.</text>
        <dbReference type="EC" id="2.7.13.3"/>
    </reaction>
</comment>
<evidence type="ECO:0000256" key="13">
    <source>
        <dbReference type="SAM" id="MobiDB-lite"/>
    </source>
</evidence>
<evidence type="ECO:0000256" key="11">
    <source>
        <dbReference type="ARBA" id="ARBA00023012"/>
    </source>
</evidence>
<reference evidence="17" key="1">
    <citation type="submission" date="2018-03" db="EMBL/GenBank/DDBJ databases">
        <authorList>
            <person name="Sun L."/>
            <person name="Liu H."/>
            <person name="Chen W."/>
            <person name="Huang K."/>
            <person name="Liu W."/>
            <person name="Gao X."/>
        </authorList>
    </citation>
    <scope>NUCLEOTIDE SEQUENCE [LARGE SCALE GENOMIC DNA]</scope>
    <source>
        <strain evidence="17">SH9</strain>
    </source>
</reference>
<dbReference type="InterPro" id="IPR036097">
    <property type="entry name" value="HisK_dim/P_sf"/>
</dbReference>
<dbReference type="PANTHER" id="PTHR45569:SF1">
    <property type="entry name" value="SENSOR PROTEIN KDPD"/>
    <property type="match status" value="1"/>
</dbReference>
<evidence type="ECO:0000256" key="12">
    <source>
        <dbReference type="ARBA" id="ARBA00023136"/>
    </source>
</evidence>
<dbReference type="EC" id="2.7.13.3" evidence="3"/>
<keyword evidence="10 14" id="KW-1133">Transmembrane helix</keyword>
<dbReference type="CDD" id="cd00075">
    <property type="entry name" value="HATPase"/>
    <property type="match status" value="1"/>
</dbReference>
<dbReference type="Gene3D" id="1.10.287.130">
    <property type="match status" value="1"/>
</dbReference>
<dbReference type="Gene3D" id="3.30.450.40">
    <property type="match status" value="1"/>
</dbReference>
<protein>
    <recommendedName>
        <fullName evidence="3">histidine kinase</fullName>
        <ecNumber evidence="3">2.7.13.3</ecNumber>
    </recommendedName>
</protein>